<dbReference type="Pfam" id="PF00534">
    <property type="entry name" value="Glycos_transf_1"/>
    <property type="match status" value="1"/>
</dbReference>
<organism evidence="4 5">
    <name type="scientific">Fibrella rubiginis</name>
    <dbReference type="NCBI Taxonomy" id="2817060"/>
    <lineage>
        <taxon>Bacteria</taxon>
        <taxon>Pseudomonadati</taxon>
        <taxon>Bacteroidota</taxon>
        <taxon>Cytophagia</taxon>
        <taxon>Cytophagales</taxon>
        <taxon>Spirosomataceae</taxon>
        <taxon>Fibrella</taxon>
    </lineage>
</organism>
<evidence type="ECO:0000313" key="4">
    <source>
        <dbReference type="EMBL" id="MBO0937941.1"/>
    </source>
</evidence>
<feature type="domain" description="Glycosyl transferase family 1" evidence="2">
    <location>
        <begin position="177"/>
        <end position="340"/>
    </location>
</feature>
<dbReference type="PANTHER" id="PTHR46401">
    <property type="entry name" value="GLYCOSYLTRANSFERASE WBBK-RELATED"/>
    <property type="match status" value="1"/>
</dbReference>
<dbReference type="PANTHER" id="PTHR46401:SF2">
    <property type="entry name" value="GLYCOSYLTRANSFERASE WBBK-RELATED"/>
    <property type="match status" value="1"/>
</dbReference>
<evidence type="ECO:0000313" key="5">
    <source>
        <dbReference type="Proteomes" id="UP000664034"/>
    </source>
</evidence>
<dbReference type="CDD" id="cd03809">
    <property type="entry name" value="GT4_MtfB-like"/>
    <property type="match status" value="1"/>
</dbReference>
<name>A0A939GJJ5_9BACT</name>
<dbReference type="AlphaFoldDB" id="A0A939GJJ5"/>
<dbReference type="InterPro" id="IPR028098">
    <property type="entry name" value="Glyco_trans_4-like_N"/>
</dbReference>
<dbReference type="EMBL" id="JAFMYV010000007">
    <property type="protein sequence ID" value="MBO0937941.1"/>
    <property type="molecule type" value="Genomic_DNA"/>
</dbReference>
<gene>
    <name evidence="4" type="ORF">J2I47_15400</name>
</gene>
<feature type="domain" description="Glycosyltransferase subfamily 4-like N-terminal" evidence="3">
    <location>
        <begin position="15"/>
        <end position="170"/>
    </location>
</feature>
<accession>A0A939GJJ5</accession>
<evidence type="ECO:0000259" key="2">
    <source>
        <dbReference type="Pfam" id="PF00534"/>
    </source>
</evidence>
<evidence type="ECO:0000256" key="1">
    <source>
        <dbReference type="ARBA" id="ARBA00022679"/>
    </source>
</evidence>
<comment type="caution">
    <text evidence="4">The sequence shown here is derived from an EMBL/GenBank/DDBJ whole genome shotgun (WGS) entry which is preliminary data.</text>
</comment>
<dbReference type="GO" id="GO:0016757">
    <property type="term" value="F:glycosyltransferase activity"/>
    <property type="evidence" value="ECO:0007669"/>
    <property type="project" value="InterPro"/>
</dbReference>
<dbReference type="Gene3D" id="3.40.50.2000">
    <property type="entry name" value="Glycogen Phosphorylase B"/>
    <property type="match status" value="2"/>
</dbReference>
<dbReference type="SUPFAM" id="SSF53756">
    <property type="entry name" value="UDP-Glycosyltransferase/glycogen phosphorylase"/>
    <property type="match status" value="1"/>
</dbReference>
<dbReference type="InterPro" id="IPR001296">
    <property type="entry name" value="Glyco_trans_1"/>
</dbReference>
<sequence length="365" mass="40886">MKILFDHQTFSIQSYGGISRYFDRLINGINATGCNQASLAIRWSDNNYIDKPLPLLSAKFKGRGRLLYIANQRYSRQIIRRGNFDLLHATYYDPYFLKEIDHRPFVITIHDMIHERLHSQFAELQLDHYIEGKHILAQKAAAIITVSEYTKHDIITLLGVDAARVHVIHHASSLPTLHNKTLAPSHEPYLLFVGSRGHYRNFGGLLVAISLLKNHSNLNLICAGGGAFTDRELQQIKELGLITRVKQQAFHTDDVLASLYAAASAFVFPSLYEGFGIPILEAFSCGCPCILSRTSSLPEVAQTAAVYMDPTDPQDMALVISTLLADQALQTELVEKGYQRLQAFSWTKAVDQTLAVYQSVLDTHG</sequence>
<protein>
    <submittedName>
        <fullName evidence="4">Glycosyltransferase family 4 protein</fullName>
    </submittedName>
</protein>
<proteinExistence type="predicted"/>
<reference evidence="4" key="1">
    <citation type="submission" date="2021-03" db="EMBL/GenBank/DDBJ databases">
        <title>Fibrella sp. HMF5335 genome sequencing and assembly.</title>
        <authorList>
            <person name="Kang H."/>
            <person name="Kim H."/>
            <person name="Bae S."/>
            <person name="Joh K."/>
        </authorList>
    </citation>
    <scope>NUCLEOTIDE SEQUENCE</scope>
    <source>
        <strain evidence="4">HMF5335</strain>
    </source>
</reference>
<keyword evidence="1" id="KW-0808">Transferase</keyword>
<dbReference type="GO" id="GO:0009103">
    <property type="term" value="P:lipopolysaccharide biosynthetic process"/>
    <property type="evidence" value="ECO:0007669"/>
    <property type="project" value="TreeGrafter"/>
</dbReference>
<evidence type="ECO:0000259" key="3">
    <source>
        <dbReference type="Pfam" id="PF13439"/>
    </source>
</evidence>
<dbReference type="RefSeq" id="WP_207365474.1">
    <property type="nucleotide sequence ID" value="NZ_JAFMYV010000007.1"/>
</dbReference>
<dbReference type="Proteomes" id="UP000664034">
    <property type="component" value="Unassembled WGS sequence"/>
</dbReference>
<keyword evidence="5" id="KW-1185">Reference proteome</keyword>
<dbReference type="Pfam" id="PF13439">
    <property type="entry name" value="Glyco_transf_4"/>
    <property type="match status" value="1"/>
</dbReference>